<protein>
    <recommendedName>
        <fullName evidence="5 9">Riboflavin synthase</fullName>
        <ecNumber evidence="4 9">2.5.1.9</ecNumber>
    </recommendedName>
</protein>
<evidence type="ECO:0000256" key="4">
    <source>
        <dbReference type="ARBA" id="ARBA00012827"/>
    </source>
</evidence>
<dbReference type="InterPro" id="IPR026017">
    <property type="entry name" value="Lumazine-bd_dom"/>
</dbReference>
<dbReference type="STRING" id="1142511.WIGMOR_0434"/>
<dbReference type="HOGENOM" id="CLU_034388_0_1_6"/>
<accession>H6Q4Y2</accession>
<evidence type="ECO:0000313" key="13">
    <source>
        <dbReference type="Proteomes" id="UP000009061"/>
    </source>
</evidence>
<dbReference type="CDD" id="cd00402">
    <property type="entry name" value="Riboflavin_synthase_like"/>
    <property type="match status" value="1"/>
</dbReference>
<feature type="domain" description="Lumazine-binding" evidence="11">
    <location>
        <begin position="98"/>
        <end position="195"/>
    </location>
</feature>
<dbReference type="eggNOG" id="COG0307">
    <property type="taxonomic scope" value="Bacteria"/>
</dbReference>
<dbReference type="GO" id="GO:0009231">
    <property type="term" value="P:riboflavin biosynthetic process"/>
    <property type="evidence" value="ECO:0007669"/>
    <property type="project" value="UniProtKB-UniPathway"/>
</dbReference>
<evidence type="ECO:0000259" key="11">
    <source>
        <dbReference type="PROSITE" id="PS51177"/>
    </source>
</evidence>
<keyword evidence="6" id="KW-0686">Riboflavin biosynthesis</keyword>
<dbReference type="InterPro" id="IPR001783">
    <property type="entry name" value="Lumazine-bd"/>
</dbReference>
<dbReference type="GO" id="GO:0005829">
    <property type="term" value="C:cytosol"/>
    <property type="evidence" value="ECO:0007669"/>
    <property type="project" value="TreeGrafter"/>
</dbReference>
<comment type="pathway">
    <text evidence="3">Cofactor biosynthesis; riboflavin biosynthesis; riboflavin from 2-hydroxy-3-oxobutyl phosphate and 5-amino-6-(D-ribitylamino)uracil: step 2/2.</text>
</comment>
<evidence type="ECO:0000256" key="9">
    <source>
        <dbReference type="NCBIfam" id="TIGR00187"/>
    </source>
</evidence>
<dbReference type="AlphaFoldDB" id="H6Q4Y2"/>
<dbReference type="GO" id="GO:0004746">
    <property type="term" value="F:riboflavin synthase activity"/>
    <property type="evidence" value="ECO:0007669"/>
    <property type="project" value="UniProtKB-UniRule"/>
</dbReference>
<evidence type="ECO:0000256" key="8">
    <source>
        <dbReference type="ARBA" id="ARBA00022737"/>
    </source>
</evidence>
<gene>
    <name evidence="12" type="primary">ribC</name>
    <name evidence="12" type="synonym">ribE</name>
    <name evidence="12" type="ORF">WIGMOR_0434</name>
</gene>
<evidence type="ECO:0000313" key="12">
    <source>
        <dbReference type="EMBL" id="AFA41265.1"/>
    </source>
</evidence>
<dbReference type="OrthoDB" id="9788537at2"/>
<evidence type="ECO:0000256" key="3">
    <source>
        <dbReference type="ARBA" id="ARBA00004887"/>
    </source>
</evidence>
<dbReference type="InterPro" id="IPR017938">
    <property type="entry name" value="Riboflavin_synthase-like_b-brl"/>
</dbReference>
<feature type="domain" description="Lumazine-binding" evidence="11">
    <location>
        <begin position="1"/>
        <end position="97"/>
    </location>
</feature>
<comment type="catalytic activity">
    <reaction evidence="1">
        <text>2 6,7-dimethyl-8-(1-D-ribityl)lumazine + H(+) = 5-amino-6-(D-ribitylamino)uracil + riboflavin</text>
        <dbReference type="Rhea" id="RHEA:20772"/>
        <dbReference type="ChEBI" id="CHEBI:15378"/>
        <dbReference type="ChEBI" id="CHEBI:15934"/>
        <dbReference type="ChEBI" id="CHEBI:57986"/>
        <dbReference type="ChEBI" id="CHEBI:58201"/>
        <dbReference type="EC" id="2.5.1.9"/>
    </reaction>
</comment>
<dbReference type="EC" id="2.5.1.9" evidence="4 9"/>
<evidence type="ECO:0000256" key="10">
    <source>
        <dbReference type="PROSITE-ProRule" id="PRU00524"/>
    </source>
</evidence>
<name>H6Q4Y2_WIGGL</name>
<dbReference type="NCBIfam" id="TIGR00187">
    <property type="entry name" value="ribE"/>
    <property type="match status" value="1"/>
</dbReference>
<feature type="repeat" description="Lumazine-binding" evidence="10">
    <location>
        <begin position="98"/>
        <end position="195"/>
    </location>
</feature>
<dbReference type="FunFam" id="2.40.30.20:FF:000003">
    <property type="entry name" value="Riboflavin synthase, alpha subunit"/>
    <property type="match status" value="1"/>
</dbReference>
<dbReference type="KEGG" id="wgl:WIGMOR_0434"/>
<feature type="repeat" description="Lumazine-binding" evidence="10">
    <location>
        <begin position="1"/>
        <end position="97"/>
    </location>
</feature>
<dbReference type="EMBL" id="CP003315">
    <property type="protein sequence ID" value="AFA41265.1"/>
    <property type="molecule type" value="Genomic_DNA"/>
</dbReference>
<sequence>MFTGIIQGIGTVTFLKKSNNLFTYSVLFPKNLLSNLSIGDSISNNGCCLTITKIENEHITFDLIQETIKITNFSNIKVGDRINLEKSTTLCQPIGGHVMSGHVTCCGKISKVNVDSNSKTICVEVLNKKLMKYFFYKGYIGIEGISLTISKMFNNGFYVHLIPETISKTTLNTKIVGDLLNIEIDLNIQAIVDTTEKIISKKFN</sequence>
<dbReference type="PANTHER" id="PTHR21098:SF0">
    <property type="entry name" value="RIBOFLAVIN SYNTHASE"/>
    <property type="match status" value="1"/>
</dbReference>
<dbReference type="RefSeq" id="WP_014354204.1">
    <property type="nucleotide sequence ID" value="NC_016893.1"/>
</dbReference>
<keyword evidence="7" id="KW-0808">Transferase</keyword>
<dbReference type="Pfam" id="PF00677">
    <property type="entry name" value="Lum_binding"/>
    <property type="match status" value="2"/>
</dbReference>
<evidence type="ECO:0000256" key="2">
    <source>
        <dbReference type="ARBA" id="ARBA00002803"/>
    </source>
</evidence>
<evidence type="ECO:0000256" key="5">
    <source>
        <dbReference type="ARBA" id="ARBA00013950"/>
    </source>
</evidence>
<dbReference type="PANTHER" id="PTHR21098">
    <property type="entry name" value="RIBOFLAVIN SYNTHASE ALPHA CHAIN"/>
    <property type="match status" value="1"/>
</dbReference>
<dbReference type="NCBIfam" id="NF009566">
    <property type="entry name" value="PRK13020.1"/>
    <property type="match status" value="1"/>
</dbReference>
<dbReference type="PIRSF" id="PIRSF000498">
    <property type="entry name" value="Riboflavin_syn_A"/>
    <property type="match status" value="1"/>
</dbReference>
<comment type="function">
    <text evidence="2">Catalyzes the dismutation of two molecules of 6,7-dimethyl-8-ribityllumazine, resulting in the formation of riboflavin and 5-amino-6-(D-ribitylamino)uracil.</text>
</comment>
<organism evidence="12 13">
    <name type="scientific">Wigglesworthia glossinidia endosymbiont of Glossina morsitans morsitans</name>
    <name type="common">Yale colony</name>
    <dbReference type="NCBI Taxonomy" id="1142511"/>
    <lineage>
        <taxon>Bacteria</taxon>
        <taxon>Pseudomonadati</taxon>
        <taxon>Pseudomonadota</taxon>
        <taxon>Gammaproteobacteria</taxon>
        <taxon>Enterobacterales</taxon>
        <taxon>Erwiniaceae</taxon>
        <taxon>Wigglesworthia</taxon>
    </lineage>
</organism>
<keyword evidence="13" id="KW-1185">Reference proteome</keyword>
<dbReference type="UniPathway" id="UPA00275">
    <property type="reaction ID" value="UER00405"/>
</dbReference>
<dbReference type="InterPro" id="IPR023366">
    <property type="entry name" value="ATP_synth_asu-like_sf"/>
</dbReference>
<evidence type="ECO:0000256" key="1">
    <source>
        <dbReference type="ARBA" id="ARBA00000968"/>
    </source>
</evidence>
<evidence type="ECO:0000256" key="7">
    <source>
        <dbReference type="ARBA" id="ARBA00022679"/>
    </source>
</evidence>
<dbReference type="Gene3D" id="2.40.30.20">
    <property type="match status" value="2"/>
</dbReference>
<dbReference type="SUPFAM" id="SSF63380">
    <property type="entry name" value="Riboflavin synthase domain-like"/>
    <property type="match status" value="2"/>
</dbReference>
<dbReference type="NCBIfam" id="NF006767">
    <property type="entry name" value="PRK09289.1"/>
    <property type="match status" value="1"/>
</dbReference>
<keyword evidence="8" id="KW-0677">Repeat</keyword>
<dbReference type="PROSITE" id="PS51177">
    <property type="entry name" value="LUMAZINE_BIND"/>
    <property type="match status" value="2"/>
</dbReference>
<evidence type="ECO:0000256" key="6">
    <source>
        <dbReference type="ARBA" id="ARBA00022619"/>
    </source>
</evidence>
<proteinExistence type="predicted"/>
<reference evidence="12 13" key="1">
    <citation type="journal article" date="2012" name="MBio">
        <title>Insight into the transmission biology and species-specific functional capabilities of tsetse (Diptera: glossinidae) obligate symbiont wigglesworthia.</title>
        <authorList>
            <person name="Rio R.V."/>
            <person name="Symula R.E."/>
            <person name="Wang J."/>
            <person name="Lohs C."/>
            <person name="Wu Y.N."/>
            <person name="Snyder A.K."/>
            <person name="Bjornson R.D."/>
            <person name="Oshima K."/>
            <person name="Biehl B.S."/>
            <person name="Perna N.T."/>
            <person name="Hattori M."/>
            <person name="Aksoy S."/>
        </authorList>
    </citation>
    <scope>NUCLEOTIDE SEQUENCE [LARGE SCALE GENOMIC DNA]</scope>
    <source>
        <strain evidence="12">WGM</strain>
    </source>
</reference>
<dbReference type="Proteomes" id="UP000009061">
    <property type="component" value="Chromosome"/>
</dbReference>